<evidence type="ECO:0008006" key="4">
    <source>
        <dbReference type="Google" id="ProtNLM"/>
    </source>
</evidence>
<evidence type="ECO:0000313" key="3">
    <source>
        <dbReference type="Proteomes" id="UP000276301"/>
    </source>
</evidence>
<comment type="caution">
    <text evidence="2">The sequence shown here is derived from an EMBL/GenBank/DDBJ whole genome shotgun (WGS) entry which is preliminary data.</text>
</comment>
<evidence type="ECO:0000313" key="2">
    <source>
        <dbReference type="EMBL" id="RLL14607.1"/>
    </source>
</evidence>
<dbReference type="RefSeq" id="WP_101550840.1">
    <property type="nucleotide sequence ID" value="NZ_DBFBJK010000165.1"/>
</dbReference>
<name>A0A498CQ09_9FIRM</name>
<protein>
    <recommendedName>
        <fullName evidence="4">Zf-HC2 domain-containing protein</fullName>
    </recommendedName>
</protein>
<gene>
    <name evidence="2" type="ORF">D4A47_01080</name>
</gene>
<sequence length="157" mass="17727">MKELFDPNGHLTDDAFGALLRDEPLDEMERLEISEHLSFCDRCVERYAALLDGSELLSPPEPVAPPVFRRIRERARKLFVNKYATAAAAACFAIMFWNIGLFNVDVQNDHGKILDALANGAATFSERTTQFTDNLSETLDKILQSLKIERGSQHEKE</sequence>
<dbReference type="EMBL" id="RCHT01000001">
    <property type="protein sequence ID" value="RLL14607.1"/>
    <property type="molecule type" value="Genomic_DNA"/>
</dbReference>
<keyword evidence="1" id="KW-0472">Membrane</keyword>
<reference evidence="2 3" key="1">
    <citation type="submission" date="2018-10" db="EMBL/GenBank/DDBJ databases">
        <title>Anaerotruncus faecis sp. nov., isolated from human feces.</title>
        <authorList>
            <person name="Wang Y.-J."/>
        </authorList>
    </citation>
    <scope>NUCLEOTIDE SEQUENCE [LARGE SCALE GENOMIC DNA]</scope>
    <source>
        <strain evidence="2 3">22A2-44</strain>
    </source>
</reference>
<organism evidence="2 3">
    <name type="scientific">Anaerotruncus massiliensis</name>
    <name type="common">ex Liu et al. 2021</name>
    <dbReference type="NCBI Taxonomy" id="2321404"/>
    <lineage>
        <taxon>Bacteria</taxon>
        <taxon>Bacillati</taxon>
        <taxon>Bacillota</taxon>
        <taxon>Clostridia</taxon>
        <taxon>Eubacteriales</taxon>
        <taxon>Oscillospiraceae</taxon>
        <taxon>Anaerotruncus</taxon>
    </lineage>
</organism>
<keyword evidence="1" id="KW-1133">Transmembrane helix</keyword>
<evidence type="ECO:0000256" key="1">
    <source>
        <dbReference type="SAM" id="Phobius"/>
    </source>
</evidence>
<dbReference type="Proteomes" id="UP000276301">
    <property type="component" value="Unassembled WGS sequence"/>
</dbReference>
<dbReference type="AlphaFoldDB" id="A0A498CQ09"/>
<feature type="transmembrane region" description="Helical" evidence="1">
    <location>
        <begin position="79"/>
        <end position="99"/>
    </location>
</feature>
<accession>A0A498CQ09</accession>
<keyword evidence="3" id="KW-1185">Reference proteome</keyword>
<proteinExistence type="predicted"/>
<keyword evidence="1" id="KW-0812">Transmembrane</keyword>